<feature type="region of interest" description="Disordered" evidence="1">
    <location>
        <begin position="159"/>
        <end position="194"/>
    </location>
</feature>
<dbReference type="Proteomes" id="UP000245783">
    <property type="component" value="Unassembled WGS sequence"/>
</dbReference>
<evidence type="ECO:0000256" key="1">
    <source>
        <dbReference type="SAM" id="MobiDB-lite"/>
    </source>
</evidence>
<feature type="compositionally biased region" description="Basic and acidic residues" evidence="1">
    <location>
        <begin position="1"/>
        <end position="30"/>
    </location>
</feature>
<dbReference type="InParanoid" id="A0A316VQK7"/>
<gene>
    <name evidence="2" type="ORF">IE81DRAFT_248358</name>
</gene>
<dbReference type="RefSeq" id="XP_025367089.1">
    <property type="nucleotide sequence ID" value="XM_025511293.1"/>
</dbReference>
<evidence type="ECO:0000313" key="2">
    <source>
        <dbReference type="EMBL" id="PWN39929.1"/>
    </source>
</evidence>
<dbReference type="AlphaFoldDB" id="A0A316VQK7"/>
<reference evidence="2 3" key="1">
    <citation type="journal article" date="2018" name="Mol. Biol. Evol.">
        <title>Broad Genomic Sampling Reveals a Smut Pathogenic Ancestry of the Fungal Clade Ustilaginomycotina.</title>
        <authorList>
            <person name="Kijpornyongpan T."/>
            <person name="Mondo S.J."/>
            <person name="Barry K."/>
            <person name="Sandor L."/>
            <person name="Lee J."/>
            <person name="Lipzen A."/>
            <person name="Pangilinan J."/>
            <person name="LaButti K."/>
            <person name="Hainaut M."/>
            <person name="Henrissat B."/>
            <person name="Grigoriev I.V."/>
            <person name="Spatafora J.W."/>
            <person name="Aime M.C."/>
        </authorList>
    </citation>
    <scope>NUCLEOTIDE SEQUENCE [LARGE SCALE GENOMIC DNA]</scope>
    <source>
        <strain evidence="2 3">MCA 4658</strain>
    </source>
</reference>
<dbReference type="GeneID" id="37033163"/>
<feature type="region of interest" description="Disordered" evidence="1">
    <location>
        <begin position="1"/>
        <end position="31"/>
    </location>
</feature>
<organism evidence="2 3">
    <name type="scientific">Ceraceosorus guamensis</name>
    <dbReference type="NCBI Taxonomy" id="1522189"/>
    <lineage>
        <taxon>Eukaryota</taxon>
        <taxon>Fungi</taxon>
        <taxon>Dikarya</taxon>
        <taxon>Basidiomycota</taxon>
        <taxon>Ustilaginomycotina</taxon>
        <taxon>Exobasidiomycetes</taxon>
        <taxon>Ceraceosorales</taxon>
        <taxon>Ceraceosoraceae</taxon>
        <taxon>Ceraceosorus</taxon>
    </lineage>
</organism>
<name>A0A316VQK7_9BASI</name>
<keyword evidence="3" id="KW-1185">Reference proteome</keyword>
<protein>
    <submittedName>
        <fullName evidence="2">Uncharacterized protein</fullName>
    </submittedName>
</protein>
<dbReference type="EMBL" id="KZ819437">
    <property type="protein sequence ID" value="PWN39929.1"/>
    <property type="molecule type" value="Genomic_DNA"/>
</dbReference>
<proteinExistence type="predicted"/>
<evidence type="ECO:0000313" key="3">
    <source>
        <dbReference type="Proteomes" id="UP000245783"/>
    </source>
</evidence>
<sequence length="315" mass="33824">MRGHKERLPARGDNEGEKEAQMPARGDKKAGNARVALAVGNHPPLDKGAAGGVAYRTRNNNNARAAPTRARTIHLLRPRLHAPPHHFCAMILARSGALALLVLGGISALPLPLPLHPSCFDCLRSTQTHSGWPAIPHQAHEYADPLAVEHKGLYDSMRWSSSSSSGGGGGSSSSGKSKSIANGHQQQHVVDEDLWPISPRRHYVPPGTEWKYEAAHGHLRQVSGLGRYVAQPFQVRPGDRFFDAVEGGRVVGKVHFDDEPSGGGGRAAAQQGRALGVSRLKGVYDARRTKAGVVVRPRAKEAVKMLEQMSRGGRA</sequence>
<accession>A0A316VQK7</accession>